<keyword evidence="6" id="KW-0533">Nickel</keyword>
<comment type="subcellular location">
    <subcellularLocation>
        <location evidence="2 13">Cell membrane</location>
        <topology evidence="2 13">Multi-pass membrane protein</topology>
    </subcellularLocation>
</comment>
<feature type="signal peptide" evidence="14">
    <location>
        <begin position="1"/>
        <end position="25"/>
    </location>
</feature>
<dbReference type="InterPro" id="IPR011541">
    <property type="entry name" value="Ni/Co_transpt_high_affinity"/>
</dbReference>
<gene>
    <name evidence="15" type="ORF">ACFOOQ_07625</name>
</gene>
<feature type="transmembrane region" description="Helical" evidence="13">
    <location>
        <begin position="125"/>
        <end position="150"/>
    </location>
</feature>
<feature type="transmembrane region" description="Helical" evidence="13">
    <location>
        <begin position="265"/>
        <end position="285"/>
    </location>
</feature>
<evidence type="ECO:0000256" key="1">
    <source>
        <dbReference type="ARBA" id="ARBA00002510"/>
    </source>
</evidence>
<dbReference type="EMBL" id="JBHRYJ010000001">
    <property type="protein sequence ID" value="MFC3675407.1"/>
    <property type="molecule type" value="Genomic_DNA"/>
</dbReference>
<feature type="chain" id="PRO_5045101772" description="Nickel/cobalt efflux system" evidence="14">
    <location>
        <begin position="26"/>
        <end position="336"/>
    </location>
</feature>
<evidence type="ECO:0000313" key="16">
    <source>
        <dbReference type="Proteomes" id="UP001595711"/>
    </source>
</evidence>
<comment type="caution">
    <text evidence="15">The sequence shown here is derived from an EMBL/GenBank/DDBJ whole genome shotgun (WGS) entry which is preliminary data.</text>
</comment>
<feature type="transmembrane region" description="Helical" evidence="13">
    <location>
        <begin position="229"/>
        <end position="253"/>
    </location>
</feature>
<feature type="transmembrane region" description="Helical" evidence="13">
    <location>
        <begin position="85"/>
        <end position="104"/>
    </location>
</feature>
<name>A0ABV7VED3_9PROT</name>
<evidence type="ECO:0000256" key="10">
    <source>
        <dbReference type="ARBA" id="ARBA00023112"/>
    </source>
</evidence>
<comment type="function">
    <text evidence="1">Efflux system for nickel and cobalt.</text>
</comment>
<dbReference type="PANTHER" id="PTHR40659">
    <property type="entry name" value="NICKEL/COBALT EFFLUX SYSTEM RCNA"/>
    <property type="match status" value="1"/>
</dbReference>
<keyword evidence="3" id="KW-0171">Cobalt transport</keyword>
<evidence type="ECO:0000256" key="4">
    <source>
        <dbReference type="ARBA" id="ARBA00022448"/>
    </source>
</evidence>
<reference evidence="16" key="1">
    <citation type="journal article" date="2019" name="Int. J. Syst. Evol. Microbiol.">
        <title>The Global Catalogue of Microorganisms (GCM) 10K type strain sequencing project: providing services to taxonomists for standard genome sequencing and annotation.</title>
        <authorList>
            <consortium name="The Broad Institute Genomics Platform"/>
            <consortium name="The Broad Institute Genome Sequencing Center for Infectious Disease"/>
            <person name="Wu L."/>
            <person name="Ma J."/>
        </authorList>
    </citation>
    <scope>NUCLEOTIDE SEQUENCE [LARGE SCALE GENOMIC DNA]</scope>
    <source>
        <strain evidence="16">KCTC 42182</strain>
    </source>
</reference>
<keyword evidence="10" id="KW-0921">Nickel transport</keyword>
<keyword evidence="7 13" id="KW-0812">Transmembrane</keyword>
<evidence type="ECO:0000256" key="13">
    <source>
        <dbReference type="RuleBase" id="RU362101"/>
    </source>
</evidence>
<evidence type="ECO:0000256" key="5">
    <source>
        <dbReference type="ARBA" id="ARBA00022475"/>
    </source>
</evidence>
<evidence type="ECO:0000256" key="6">
    <source>
        <dbReference type="ARBA" id="ARBA00022596"/>
    </source>
</evidence>
<protein>
    <recommendedName>
        <fullName evidence="13">Nickel/cobalt efflux system</fullName>
    </recommendedName>
</protein>
<evidence type="ECO:0000256" key="14">
    <source>
        <dbReference type="SAM" id="SignalP"/>
    </source>
</evidence>
<dbReference type="RefSeq" id="WP_379723925.1">
    <property type="nucleotide sequence ID" value="NZ_JBHRYJ010000001.1"/>
</dbReference>
<evidence type="ECO:0000256" key="3">
    <source>
        <dbReference type="ARBA" id="ARBA00022426"/>
    </source>
</evidence>
<keyword evidence="5" id="KW-1003">Cell membrane</keyword>
<organism evidence="15 16">
    <name type="scientific">Ferrovibrio xuzhouensis</name>
    <dbReference type="NCBI Taxonomy" id="1576914"/>
    <lineage>
        <taxon>Bacteria</taxon>
        <taxon>Pseudomonadati</taxon>
        <taxon>Pseudomonadota</taxon>
        <taxon>Alphaproteobacteria</taxon>
        <taxon>Rhodospirillales</taxon>
        <taxon>Rhodospirillaceae</taxon>
        <taxon>Ferrovibrio</taxon>
    </lineage>
</organism>
<evidence type="ECO:0000256" key="11">
    <source>
        <dbReference type="ARBA" id="ARBA00023136"/>
    </source>
</evidence>
<dbReference type="InterPro" id="IPR051224">
    <property type="entry name" value="NiCoT_RcnA"/>
</dbReference>
<dbReference type="PANTHER" id="PTHR40659:SF1">
    <property type="entry name" value="NICKEL_COBALT EFFLUX SYSTEM RCNA"/>
    <property type="match status" value="1"/>
</dbReference>
<keyword evidence="9" id="KW-0406">Ion transport</keyword>
<feature type="transmembrane region" description="Helical" evidence="13">
    <location>
        <begin position="170"/>
        <end position="187"/>
    </location>
</feature>
<evidence type="ECO:0000256" key="7">
    <source>
        <dbReference type="ARBA" id="ARBA00022692"/>
    </source>
</evidence>
<evidence type="ECO:0000313" key="15">
    <source>
        <dbReference type="EMBL" id="MFC3675407.1"/>
    </source>
</evidence>
<keyword evidence="11 13" id="KW-0472">Membrane</keyword>
<evidence type="ECO:0000256" key="9">
    <source>
        <dbReference type="ARBA" id="ARBA00023065"/>
    </source>
</evidence>
<feature type="transmembrane region" description="Helical" evidence="13">
    <location>
        <begin position="306"/>
        <end position="327"/>
    </location>
</feature>
<keyword evidence="14" id="KW-0732">Signal</keyword>
<keyword evidence="4 13" id="KW-0813">Transport</keyword>
<dbReference type="Pfam" id="PF03824">
    <property type="entry name" value="NicO"/>
    <property type="match status" value="2"/>
</dbReference>
<evidence type="ECO:0000256" key="8">
    <source>
        <dbReference type="ARBA" id="ARBA00022989"/>
    </source>
</evidence>
<evidence type="ECO:0000256" key="2">
    <source>
        <dbReference type="ARBA" id="ARBA00004651"/>
    </source>
</evidence>
<sequence length="336" mass="35113">MPLPRLCLLLIALLLPLLLLQPARAADYFGKPDATEKATNGPAVTASITLPAPLARALGVVVSLQSALNAKLRAALAAARDGTSWRPAFAIVLLSFLYGVFHAVGPGHGKAVLGSYFLTRRAQVLHGLGASFLSAAVQAVSAIVLVGLLIAVFDVSARRILDHAATLEMLSYGAIMLLGLWMAWGIASGRHHCHAHGHAHDHAHDHDGHDHDHAHDHAHRPALRQRWPLLMTSVAVGLRPCSGAILVLLFTLANGMLLTGVVSTFAMAFGVALTVSIVTLASLGLQRSATLAGGRMTALAGRLYRGAALAGALLIALLGALQLLAFWTGLITPMAG</sequence>
<keyword evidence="8 13" id="KW-1133">Transmembrane helix</keyword>
<accession>A0ABV7VED3</accession>
<comment type="similarity">
    <text evidence="13">Belongs to the NiCoT transporter (TC 2.A.52) family.</text>
</comment>
<dbReference type="Proteomes" id="UP001595711">
    <property type="component" value="Unassembled WGS sequence"/>
</dbReference>
<keyword evidence="16" id="KW-1185">Reference proteome</keyword>
<keyword evidence="12" id="KW-0170">Cobalt</keyword>
<proteinExistence type="inferred from homology"/>
<evidence type="ECO:0000256" key="12">
    <source>
        <dbReference type="ARBA" id="ARBA00023285"/>
    </source>
</evidence>